<comment type="caution">
    <text evidence="1">The sequence shown here is derived from an EMBL/GenBank/DDBJ whole genome shotgun (WGS) entry which is preliminary data.</text>
</comment>
<evidence type="ECO:0000313" key="1">
    <source>
        <dbReference type="EMBL" id="KAK4638900.1"/>
    </source>
</evidence>
<dbReference type="Proteomes" id="UP001322138">
    <property type="component" value="Unassembled WGS sequence"/>
</dbReference>
<proteinExistence type="predicted"/>
<keyword evidence="2" id="KW-1185">Reference proteome</keyword>
<dbReference type="SUPFAM" id="SSF53474">
    <property type="entry name" value="alpha/beta-Hydrolases"/>
    <property type="match status" value="1"/>
</dbReference>
<sequence length="122" mass="13138">MFGPFESRIVADDAKFFTSTIGKKKLTVPTLALGGEALMSFLTRPAFENFTETLEVDIAPKAGHWITDENPIWVANRVASFLANDTSSLPVANLSSLMNQVTLTVSLYGTLRNFALAGGGIL</sequence>
<dbReference type="EMBL" id="JAFFGZ010000009">
    <property type="protein sequence ID" value="KAK4638900.1"/>
    <property type="molecule type" value="Genomic_DNA"/>
</dbReference>
<name>A0ABR0F7C9_9PEZI</name>
<dbReference type="RefSeq" id="XP_062727876.1">
    <property type="nucleotide sequence ID" value="XM_062881928.1"/>
</dbReference>
<accession>A0ABR0F7C9</accession>
<reference evidence="1 2" key="1">
    <citation type="journal article" date="2023" name="bioRxiv">
        <title>High-quality genome assemblies of four members of thePodospora anserinaspecies complex.</title>
        <authorList>
            <person name="Ament-Velasquez S.L."/>
            <person name="Vogan A.A."/>
            <person name="Wallerman O."/>
            <person name="Hartmann F."/>
            <person name="Gautier V."/>
            <person name="Silar P."/>
            <person name="Giraud T."/>
            <person name="Johannesson H."/>
        </authorList>
    </citation>
    <scope>NUCLEOTIDE SEQUENCE [LARGE SCALE GENOMIC DNA]</scope>
    <source>
        <strain evidence="1 2">CBS 112042</strain>
    </source>
</reference>
<organism evidence="1 2">
    <name type="scientific">Podospora bellae-mahoneyi</name>
    <dbReference type="NCBI Taxonomy" id="2093777"/>
    <lineage>
        <taxon>Eukaryota</taxon>
        <taxon>Fungi</taxon>
        <taxon>Dikarya</taxon>
        <taxon>Ascomycota</taxon>
        <taxon>Pezizomycotina</taxon>
        <taxon>Sordariomycetes</taxon>
        <taxon>Sordariomycetidae</taxon>
        <taxon>Sordariales</taxon>
        <taxon>Podosporaceae</taxon>
        <taxon>Podospora</taxon>
    </lineage>
</organism>
<dbReference type="Gene3D" id="3.40.50.1820">
    <property type="entry name" value="alpha/beta hydrolase"/>
    <property type="match status" value="1"/>
</dbReference>
<dbReference type="InterPro" id="IPR029058">
    <property type="entry name" value="AB_hydrolase_fold"/>
</dbReference>
<protein>
    <submittedName>
        <fullName evidence="1">Uncharacterized protein</fullName>
    </submittedName>
</protein>
<evidence type="ECO:0000313" key="2">
    <source>
        <dbReference type="Proteomes" id="UP001322138"/>
    </source>
</evidence>
<gene>
    <name evidence="1" type="ORF">QC761_703530</name>
</gene>
<dbReference type="GeneID" id="87901410"/>